<dbReference type="PROSITE" id="PS50023">
    <property type="entry name" value="LIM_DOMAIN_2"/>
    <property type="match status" value="2"/>
</dbReference>
<dbReference type="PROSITE" id="PS00478">
    <property type="entry name" value="LIM_DOMAIN_1"/>
    <property type="match status" value="2"/>
</dbReference>
<sequence>MCFIDLILEELAFNLAGPESATQKKESDTANTNGQVSKVCPVGLPPKKEIETDRTNAYSELPAPMEAGLLSPCSATRELDSIMEDLLFGLEMRLPDPPPPSTPPPLVQKSVKKNHVGEKKEKEDTQAKQESTNSPKTSDLERKASTQRKTDAIDDLLGGLSSDMEKMGVRTVAKGHCASCGKVIVGKMITALGQVWHPEHFVCVECQAELGTSGFFEREGKDCLKPFNDGCFLELDGRPLCSLHFHSRQGTLCGGCGEPISGRCISALERKFHPEHFVCAFCLRKLSQGVFKEQAGKPYCSACHTKLFV</sequence>
<evidence type="ECO:0000313" key="13">
    <source>
        <dbReference type="Proteomes" id="UP000694557"/>
    </source>
</evidence>
<evidence type="ECO:0000256" key="10">
    <source>
        <dbReference type="SAM" id="MobiDB-lite"/>
    </source>
</evidence>
<evidence type="ECO:0000256" key="6">
    <source>
        <dbReference type="ARBA" id="ARBA00022833"/>
    </source>
</evidence>
<dbReference type="GO" id="GO:0001725">
    <property type="term" value="C:stress fiber"/>
    <property type="evidence" value="ECO:0007669"/>
    <property type="project" value="TreeGrafter"/>
</dbReference>
<accession>A0A8C7JK35</accession>
<dbReference type="PANTHER" id="PTHR24214:SF62">
    <property type="entry name" value="LEUPAXIN"/>
    <property type="match status" value="1"/>
</dbReference>
<evidence type="ECO:0000256" key="8">
    <source>
        <dbReference type="ARBA" id="ARBA00023038"/>
    </source>
</evidence>
<dbReference type="GO" id="GO:0003779">
    <property type="term" value="F:actin binding"/>
    <property type="evidence" value="ECO:0007669"/>
    <property type="project" value="TreeGrafter"/>
</dbReference>
<dbReference type="InterPro" id="IPR001781">
    <property type="entry name" value="Znf_LIM"/>
</dbReference>
<dbReference type="Pfam" id="PF00412">
    <property type="entry name" value="LIM"/>
    <property type="match status" value="2"/>
</dbReference>
<dbReference type="GO" id="GO:0051371">
    <property type="term" value="F:muscle alpha-actinin binding"/>
    <property type="evidence" value="ECO:0007669"/>
    <property type="project" value="TreeGrafter"/>
</dbReference>
<dbReference type="Ensembl" id="ENSOKIT00005094648.1">
    <property type="protein sequence ID" value="ENSOKIP00005088549.1"/>
    <property type="gene ID" value="ENSOKIG00005038598.1"/>
</dbReference>
<dbReference type="GO" id="GO:0030018">
    <property type="term" value="C:Z disc"/>
    <property type="evidence" value="ECO:0007669"/>
    <property type="project" value="TreeGrafter"/>
</dbReference>
<evidence type="ECO:0000256" key="1">
    <source>
        <dbReference type="ARBA" id="ARBA00004282"/>
    </source>
</evidence>
<dbReference type="SMART" id="SM00132">
    <property type="entry name" value="LIM"/>
    <property type="match status" value="2"/>
</dbReference>
<feature type="compositionally biased region" description="Pro residues" evidence="10">
    <location>
        <begin position="95"/>
        <end position="106"/>
    </location>
</feature>
<dbReference type="FunFam" id="2.10.110.10:FF:000009">
    <property type="entry name" value="Paxillin isoform 1"/>
    <property type="match status" value="1"/>
</dbReference>
<feature type="domain" description="LIM zinc-binding" evidence="11">
    <location>
        <begin position="251"/>
        <end position="309"/>
    </location>
</feature>
<keyword evidence="13" id="KW-1185">Reference proteome</keyword>
<dbReference type="GO" id="GO:0046872">
    <property type="term" value="F:metal ion binding"/>
    <property type="evidence" value="ECO:0007669"/>
    <property type="project" value="UniProtKB-KW"/>
</dbReference>
<dbReference type="Gene3D" id="2.10.110.10">
    <property type="entry name" value="Cysteine Rich Protein"/>
    <property type="match status" value="2"/>
</dbReference>
<dbReference type="PANTHER" id="PTHR24214">
    <property type="entry name" value="PDZ AND LIM DOMAIN PROTEIN ZASP"/>
    <property type="match status" value="1"/>
</dbReference>
<dbReference type="InterPro" id="IPR050604">
    <property type="entry name" value="PDZ-LIM_domain"/>
</dbReference>
<dbReference type="FunFam" id="2.10.110.10:FF:000008">
    <property type="entry name" value="Paxillin isoform 1"/>
    <property type="match status" value="1"/>
</dbReference>
<gene>
    <name evidence="12" type="primary">lpxn</name>
</gene>
<protein>
    <submittedName>
        <fullName evidence="12">Leupaxin</fullName>
    </submittedName>
</protein>
<organism evidence="12 13">
    <name type="scientific">Oncorhynchus kisutch</name>
    <name type="common">Coho salmon</name>
    <name type="synonym">Salmo kisutch</name>
    <dbReference type="NCBI Taxonomy" id="8019"/>
    <lineage>
        <taxon>Eukaryota</taxon>
        <taxon>Metazoa</taxon>
        <taxon>Chordata</taxon>
        <taxon>Craniata</taxon>
        <taxon>Vertebrata</taxon>
        <taxon>Euteleostomi</taxon>
        <taxon>Actinopterygii</taxon>
        <taxon>Neopterygii</taxon>
        <taxon>Teleostei</taxon>
        <taxon>Protacanthopterygii</taxon>
        <taxon>Salmoniformes</taxon>
        <taxon>Salmonidae</taxon>
        <taxon>Salmoninae</taxon>
        <taxon>Oncorhynchus</taxon>
    </lineage>
</organism>
<keyword evidence="4 9" id="KW-0479">Metal-binding</keyword>
<keyword evidence="8 9" id="KW-0440">LIM domain</keyword>
<dbReference type="GO" id="GO:0030036">
    <property type="term" value="P:actin cytoskeleton organization"/>
    <property type="evidence" value="ECO:0007669"/>
    <property type="project" value="TreeGrafter"/>
</dbReference>
<name>A0A8C7JK35_ONCKI</name>
<reference evidence="12" key="2">
    <citation type="submission" date="2025-09" db="UniProtKB">
        <authorList>
            <consortium name="Ensembl"/>
        </authorList>
    </citation>
    <scope>IDENTIFICATION</scope>
</reference>
<dbReference type="Proteomes" id="UP000694557">
    <property type="component" value="Unassembled WGS sequence"/>
</dbReference>
<evidence type="ECO:0000256" key="2">
    <source>
        <dbReference type="ARBA" id="ARBA00004496"/>
    </source>
</evidence>
<evidence type="ECO:0000313" key="12">
    <source>
        <dbReference type="Ensembl" id="ENSOKIP00005088549.1"/>
    </source>
</evidence>
<reference evidence="12" key="1">
    <citation type="submission" date="2025-08" db="UniProtKB">
        <authorList>
            <consortium name="Ensembl"/>
        </authorList>
    </citation>
    <scope>IDENTIFICATION</scope>
</reference>
<evidence type="ECO:0000256" key="7">
    <source>
        <dbReference type="ARBA" id="ARBA00022949"/>
    </source>
</evidence>
<keyword evidence="3" id="KW-0963">Cytoplasm</keyword>
<dbReference type="GeneTree" id="ENSGT00940000160259"/>
<dbReference type="GO" id="GO:0007507">
    <property type="term" value="P:heart development"/>
    <property type="evidence" value="ECO:0007669"/>
    <property type="project" value="TreeGrafter"/>
</dbReference>
<evidence type="ECO:0000259" key="11">
    <source>
        <dbReference type="PROSITE" id="PS50023"/>
    </source>
</evidence>
<dbReference type="AlphaFoldDB" id="A0A8C7JK35"/>
<feature type="region of interest" description="Disordered" evidence="10">
    <location>
        <begin position="19"/>
        <end position="48"/>
    </location>
</feature>
<comment type="subcellular location">
    <subcellularLocation>
        <location evidence="1">Cell junction</location>
    </subcellularLocation>
    <subcellularLocation>
        <location evidence="2">Cytoplasm</location>
    </subcellularLocation>
</comment>
<keyword evidence="7" id="KW-0965">Cell junction</keyword>
<dbReference type="GO" id="GO:0005912">
    <property type="term" value="C:adherens junction"/>
    <property type="evidence" value="ECO:0007669"/>
    <property type="project" value="TreeGrafter"/>
</dbReference>
<feature type="compositionally biased region" description="Basic and acidic residues" evidence="10">
    <location>
        <begin position="138"/>
        <end position="149"/>
    </location>
</feature>
<dbReference type="SUPFAM" id="SSF57716">
    <property type="entry name" value="Glucocorticoid receptor-like (DNA-binding domain)"/>
    <property type="match status" value="3"/>
</dbReference>
<feature type="compositionally biased region" description="Polar residues" evidence="10">
    <location>
        <begin position="128"/>
        <end position="137"/>
    </location>
</feature>
<evidence type="ECO:0000256" key="5">
    <source>
        <dbReference type="ARBA" id="ARBA00022737"/>
    </source>
</evidence>
<proteinExistence type="predicted"/>
<feature type="compositionally biased region" description="Basic and acidic residues" evidence="10">
    <location>
        <begin position="115"/>
        <end position="127"/>
    </location>
</feature>
<feature type="domain" description="LIM zinc-binding" evidence="11">
    <location>
        <begin position="175"/>
        <end position="234"/>
    </location>
</feature>
<evidence type="ECO:0000256" key="4">
    <source>
        <dbReference type="ARBA" id="ARBA00022723"/>
    </source>
</evidence>
<dbReference type="GO" id="GO:0061061">
    <property type="term" value="P:muscle structure development"/>
    <property type="evidence" value="ECO:0007669"/>
    <property type="project" value="TreeGrafter"/>
</dbReference>
<keyword evidence="5" id="KW-0677">Repeat</keyword>
<evidence type="ECO:0000256" key="9">
    <source>
        <dbReference type="PROSITE-ProRule" id="PRU00125"/>
    </source>
</evidence>
<dbReference type="GO" id="GO:0031941">
    <property type="term" value="C:filamentous actin"/>
    <property type="evidence" value="ECO:0007669"/>
    <property type="project" value="TreeGrafter"/>
</dbReference>
<dbReference type="CDD" id="cd09412">
    <property type="entry name" value="LIM4_Leupaxin"/>
    <property type="match status" value="1"/>
</dbReference>
<keyword evidence="6 9" id="KW-0862">Zinc</keyword>
<evidence type="ECO:0000256" key="3">
    <source>
        <dbReference type="ARBA" id="ARBA00022490"/>
    </source>
</evidence>
<feature type="region of interest" description="Disordered" evidence="10">
    <location>
        <begin position="91"/>
        <end position="149"/>
    </location>
</feature>